<proteinExistence type="predicted"/>
<comment type="caution">
    <text evidence="1">The sequence shown here is derived from an EMBL/GenBank/DDBJ whole genome shotgun (WGS) entry which is preliminary data.</text>
</comment>
<gene>
    <name evidence="1" type="ORF">C8D89_1199</name>
</gene>
<dbReference type="RefSeq" id="WP_116710715.1">
    <property type="nucleotide sequence ID" value="NZ_QEKW01000019.1"/>
</dbReference>
<dbReference type="AlphaFoldDB" id="A0A2U1EW12"/>
<accession>A0A2U1EW12</accession>
<dbReference type="SUPFAM" id="SSF55961">
    <property type="entry name" value="Bet v1-like"/>
    <property type="match status" value="1"/>
</dbReference>
<keyword evidence="2" id="KW-1185">Reference proteome</keyword>
<sequence length="159" mass="17340">MRCEIAVDVDAVPEHVWAVLTDVIRWPAWTSVVREATLVGGGALALHGVVRLHLPRLPERTWRVGEFQTRRRRFTLHGEGLGGGASVRFALSTPEGGGGRTRVVITHERANRWRSALTRLTGRTVDGHLQTLAGDLKEHCETRRRAGIATAVPGASTAS</sequence>
<organism evidence="1 2">
    <name type="scientific">Actinomycetospora cinnamomea</name>
    <dbReference type="NCBI Taxonomy" id="663609"/>
    <lineage>
        <taxon>Bacteria</taxon>
        <taxon>Bacillati</taxon>
        <taxon>Actinomycetota</taxon>
        <taxon>Actinomycetes</taxon>
        <taxon>Pseudonocardiales</taxon>
        <taxon>Pseudonocardiaceae</taxon>
        <taxon>Actinomycetospora</taxon>
    </lineage>
</organism>
<dbReference type="EMBL" id="QEKW01000019">
    <property type="protein sequence ID" value="PVZ03900.1"/>
    <property type="molecule type" value="Genomic_DNA"/>
</dbReference>
<evidence type="ECO:0000313" key="1">
    <source>
        <dbReference type="EMBL" id="PVZ03900.1"/>
    </source>
</evidence>
<evidence type="ECO:0000313" key="2">
    <source>
        <dbReference type="Proteomes" id="UP000245639"/>
    </source>
</evidence>
<dbReference type="InterPro" id="IPR019587">
    <property type="entry name" value="Polyketide_cyclase/dehydratase"/>
</dbReference>
<protein>
    <submittedName>
        <fullName evidence="1">Polyketide cyclase/dehydrase/lipid transport protein</fullName>
    </submittedName>
</protein>
<dbReference type="OrthoDB" id="191189at2"/>
<name>A0A2U1EW12_9PSEU</name>
<dbReference type="InterPro" id="IPR023393">
    <property type="entry name" value="START-like_dom_sf"/>
</dbReference>
<dbReference type="Gene3D" id="3.30.530.20">
    <property type="match status" value="1"/>
</dbReference>
<dbReference type="Proteomes" id="UP000245639">
    <property type="component" value="Unassembled WGS sequence"/>
</dbReference>
<dbReference type="Pfam" id="PF10604">
    <property type="entry name" value="Polyketide_cyc2"/>
    <property type="match status" value="1"/>
</dbReference>
<reference evidence="1 2" key="1">
    <citation type="submission" date="2018-04" db="EMBL/GenBank/DDBJ databases">
        <title>Genomic Encyclopedia of Type Strains, Phase IV (KMG-IV): sequencing the most valuable type-strain genomes for metagenomic binning, comparative biology and taxonomic classification.</title>
        <authorList>
            <person name="Goeker M."/>
        </authorList>
    </citation>
    <scope>NUCLEOTIDE SEQUENCE [LARGE SCALE GENOMIC DNA]</scope>
    <source>
        <strain evidence="1 2">DSM 45771</strain>
    </source>
</reference>